<dbReference type="PANTHER" id="PTHR11092">
    <property type="entry name" value="SUGAR NUCLEOTIDE EPIMERASE RELATED"/>
    <property type="match status" value="1"/>
</dbReference>
<reference evidence="4 5" key="1">
    <citation type="journal article" date="2013" name="Genome Announc.">
        <title>Genome Sequence of Streptomyces violaceusniger Strain SPC6, a Halotolerant Streptomycete That Exhibits Rapid Growth and Development.</title>
        <authorList>
            <person name="Chen X."/>
            <person name="Zhang B."/>
            <person name="Zhang W."/>
            <person name="Wu X."/>
            <person name="Zhang M."/>
            <person name="Chen T."/>
            <person name="Liu G."/>
            <person name="Dyson P."/>
        </authorList>
    </citation>
    <scope>NUCLEOTIDE SEQUENCE [LARGE SCALE GENOMIC DNA]</scope>
    <source>
        <strain evidence="4 5">SPC6</strain>
    </source>
</reference>
<evidence type="ECO:0000259" key="3">
    <source>
        <dbReference type="Pfam" id="PF08338"/>
    </source>
</evidence>
<dbReference type="Pfam" id="PF08338">
    <property type="entry name" value="DUF1731"/>
    <property type="match status" value="1"/>
</dbReference>
<dbReference type="EMBL" id="ASHX02000001">
    <property type="protein sequence ID" value="OEJ96539.1"/>
    <property type="molecule type" value="Genomic_DNA"/>
</dbReference>
<dbReference type="SUPFAM" id="SSF51735">
    <property type="entry name" value="NAD(P)-binding Rossmann-fold domains"/>
    <property type="match status" value="1"/>
</dbReference>
<dbReference type="Pfam" id="PF01370">
    <property type="entry name" value="Epimerase"/>
    <property type="match status" value="1"/>
</dbReference>
<evidence type="ECO:0000313" key="5">
    <source>
        <dbReference type="Proteomes" id="UP000095329"/>
    </source>
</evidence>
<keyword evidence="5" id="KW-1185">Reference proteome</keyword>
<dbReference type="Gene3D" id="3.40.50.720">
    <property type="entry name" value="NAD(P)-binding Rossmann-like Domain"/>
    <property type="match status" value="1"/>
</dbReference>
<evidence type="ECO:0000256" key="1">
    <source>
        <dbReference type="ARBA" id="ARBA00009353"/>
    </source>
</evidence>
<dbReference type="InterPro" id="IPR013549">
    <property type="entry name" value="DUF1731"/>
</dbReference>
<name>A0A1D3DW65_9ACTN</name>
<dbReference type="InterPro" id="IPR010099">
    <property type="entry name" value="SDR39U1"/>
</dbReference>
<feature type="domain" description="DUF1731" evidence="3">
    <location>
        <begin position="265"/>
        <end position="310"/>
    </location>
</feature>
<accession>A0A1D3DW65</accession>
<protein>
    <submittedName>
        <fullName evidence="4">TIGR01777 family protein</fullName>
    </submittedName>
</protein>
<dbReference type="NCBIfam" id="TIGR01777">
    <property type="entry name" value="yfcH"/>
    <property type="match status" value="1"/>
</dbReference>
<dbReference type="InterPro" id="IPR001509">
    <property type="entry name" value="Epimerase_deHydtase"/>
</dbReference>
<gene>
    <name evidence="4" type="ORF">J116_020895</name>
</gene>
<evidence type="ECO:0000313" key="4">
    <source>
        <dbReference type="EMBL" id="OEJ96539.1"/>
    </source>
</evidence>
<dbReference type="Proteomes" id="UP000095329">
    <property type="component" value="Unassembled WGS sequence"/>
</dbReference>
<comment type="similarity">
    <text evidence="1">Belongs to the NAD(P)-dependent epimerase/dehydratase family. SDR39U1 subfamily.</text>
</comment>
<dbReference type="OrthoDB" id="9801773at2"/>
<dbReference type="eggNOG" id="COG1090">
    <property type="taxonomic scope" value="Bacteria"/>
</dbReference>
<proteinExistence type="inferred from homology"/>
<dbReference type="InterPro" id="IPR036291">
    <property type="entry name" value="NAD(P)-bd_dom_sf"/>
</dbReference>
<dbReference type="RefSeq" id="WP_023589023.1">
    <property type="nucleotide sequence ID" value="NZ_ASHX02000001.1"/>
</dbReference>
<organism evidence="4 5">
    <name type="scientific">Streptomyces thermolilacinus SPC6</name>
    <dbReference type="NCBI Taxonomy" id="1306406"/>
    <lineage>
        <taxon>Bacteria</taxon>
        <taxon>Bacillati</taxon>
        <taxon>Actinomycetota</taxon>
        <taxon>Actinomycetes</taxon>
        <taxon>Kitasatosporales</taxon>
        <taxon>Streptomycetaceae</taxon>
        <taxon>Streptomyces</taxon>
    </lineage>
</organism>
<dbReference type="AlphaFoldDB" id="A0A1D3DW65"/>
<evidence type="ECO:0000259" key="2">
    <source>
        <dbReference type="Pfam" id="PF01370"/>
    </source>
</evidence>
<dbReference type="PANTHER" id="PTHR11092:SF0">
    <property type="entry name" value="EPIMERASE FAMILY PROTEIN SDR39U1"/>
    <property type="match status" value="1"/>
</dbReference>
<feature type="domain" description="NAD-dependent epimerase/dehydratase" evidence="2">
    <location>
        <begin position="20"/>
        <end position="232"/>
    </location>
</feature>
<comment type="caution">
    <text evidence="4">The sequence shown here is derived from an EMBL/GenBank/DDBJ whole genome shotgun (WGS) entry which is preliminary data.</text>
</comment>
<dbReference type="STRING" id="1306406.J116_020895"/>
<sequence>MSLSPRSPSPSPSASPRRRVAVTGASGLIGSALARSLRADGHEVVTLVRRPARGAHEVEWDPKRQYVDVAGLAGCDAVVHLAGAGVGDRRWTEAYKREIRDSRVLGTAAVAEAVASLDAPPEVLVCGTALGYYGDTGTRAVDESAPAGDGFLPSVCVEWEEAAAAAEEAGVRVAYARTGLVVAARGGAWGRLFPLFRAGLGGRLGHGGQYWSFIALHDEVAALRHLLDTPDLSGPFNLTAPEPVTNREVTAAMGRVLRRPAVLHVPAPALRLALGDFAHDVLGSQRVLPRRLLDSGFRFAFPTVDAAIRAAA</sequence>